<evidence type="ECO:0000256" key="17">
    <source>
        <dbReference type="RuleBase" id="RU004445"/>
    </source>
</evidence>
<accession>A0A0D1L4C8</accession>
<evidence type="ECO:0000313" key="23">
    <source>
        <dbReference type="Proteomes" id="UP000076442"/>
    </source>
</evidence>
<protein>
    <recommendedName>
        <fullName evidence="16">3-isopropylmalate dehydrogenase</fullName>
        <ecNumber evidence="16">1.1.1.85</ecNumber>
    </recommendedName>
    <alternativeName>
        <fullName evidence="16">3-IPM-DH</fullName>
    </alternativeName>
    <alternativeName>
        <fullName evidence="16">Beta-IPM dehydrogenase</fullName>
        <shortName evidence="16">IMDH</shortName>
    </alternativeName>
</protein>
<comment type="catalytic activity">
    <reaction evidence="1 16 17">
        <text>(2R,3S)-3-isopropylmalate + NAD(+) = 4-methyl-2-oxopentanoate + CO2 + NADH</text>
        <dbReference type="Rhea" id="RHEA:32271"/>
        <dbReference type="ChEBI" id="CHEBI:16526"/>
        <dbReference type="ChEBI" id="CHEBI:17865"/>
        <dbReference type="ChEBI" id="CHEBI:35121"/>
        <dbReference type="ChEBI" id="CHEBI:57540"/>
        <dbReference type="ChEBI" id="CHEBI:57945"/>
        <dbReference type="EC" id="1.1.1.85"/>
    </reaction>
</comment>
<name>A0A0D1L4C8_BACIU</name>
<dbReference type="AlphaFoldDB" id="A0A0D1L4C8"/>
<reference evidence="19 22" key="1">
    <citation type="submission" date="2014-12" db="EMBL/GenBank/DDBJ databases">
        <title>Comparative genome analysis of Bacillus coagulans HM-08, Clostridium butyricum HM-68, Bacillus subtilis HM-66 and Bacillus licheniformis BL-09.</title>
        <authorList>
            <person name="Zhang H."/>
        </authorList>
    </citation>
    <scope>NUCLEOTIDE SEQUENCE [LARGE SCALE GENOMIC DNA]</scope>
    <source>
        <strain evidence="19 22">HM-66</strain>
    </source>
</reference>
<dbReference type="EMBL" id="CP120576">
    <property type="protein sequence ID" value="WEY86369.1"/>
    <property type="molecule type" value="Genomic_DNA"/>
</dbReference>
<comment type="cofactor">
    <cofactor evidence="16 17">
        <name>Mg(2+)</name>
        <dbReference type="ChEBI" id="CHEBI:18420"/>
    </cofactor>
    <cofactor evidence="16 17">
        <name>Mn(2+)</name>
        <dbReference type="ChEBI" id="CHEBI:29035"/>
    </cofactor>
    <text evidence="16 17">Binds 1 Mg(2+) or Mn(2+) ion per subunit.</text>
</comment>
<evidence type="ECO:0000313" key="19">
    <source>
        <dbReference type="EMBL" id="KIU13177.1"/>
    </source>
</evidence>
<dbReference type="SMART" id="SM01329">
    <property type="entry name" value="Iso_dh"/>
    <property type="match status" value="1"/>
</dbReference>
<reference evidence="21" key="3">
    <citation type="submission" date="2023-03" db="EMBL/GenBank/DDBJ databases">
        <title>Complete genome sequences of 52 Bacillus and Priestia strains isolated from West-African fermentations and 26 reference strains from the DSMZ collection.</title>
        <authorList>
            <person name="Wiedenbein E.S."/>
            <person name="Canoy T.S."/>
            <person name="Hui Y."/>
            <person name="Parkouda C."/>
            <person name="Dawende C."/>
            <person name="Ametefe E."/>
            <person name="Jespersen L."/>
            <person name="Nielsen D.S."/>
        </authorList>
    </citation>
    <scope>NUCLEOTIDE SEQUENCE</scope>
    <source>
        <strain evidence="21">PRO56</strain>
    </source>
</reference>
<dbReference type="SUPFAM" id="SSF53659">
    <property type="entry name" value="Isocitrate/Isopropylmalate dehydrogenase-like"/>
    <property type="match status" value="1"/>
</dbReference>
<evidence type="ECO:0000256" key="8">
    <source>
        <dbReference type="ARBA" id="ARBA00022490"/>
    </source>
</evidence>
<dbReference type="HAMAP" id="MF_01033">
    <property type="entry name" value="LeuB_type1"/>
    <property type="match status" value="1"/>
</dbReference>
<keyword evidence="16" id="KW-0464">Manganese</keyword>
<keyword evidence="13 16" id="KW-0520">NAD</keyword>
<comment type="pathway">
    <text evidence="4 16 17">Amino-acid biosynthesis; L-leucine biosynthesis; L-leucine from 3-methyl-2-oxobutanoate: step 3/4.</text>
</comment>
<comment type="function">
    <text evidence="15 16 17">Catalyzes the oxidation of 3-carboxy-2-hydroxy-4-methylpentanoate (3-isopropylmalate) to 3-carboxy-4-methyl-2-oxopentanoate. The product decarboxylates to 4-methyl-2 oxopentanoate.</text>
</comment>
<evidence type="ECO:0000256" key="11">
    <source>
        <dbReference type="ARBA" id="ARBA00022842"/>
    </source>
</evidence>
<evidence type="ECO:0000313" key="21">
    <source>
        <dbReference type="EMBL" id="WEY86369.1"/>
    </source>
</evidence>
<keyword evidence="14 16" id="KW-0100">Branched-chain amino acid biosynthesis</keyword>
<dbReference type="Proteomes" id="UP000032247">
    <property type="component" value="Unassembled WGS sequence"/>
</dbReference>
<dbReference type="UniPathway" id="UPA00048">
    <property type="reaction ID" value="UER00072"/>
</dbReference>
<feature type="binding site" evidence="16">
    <location>
        <begin position="282"/>
        <end position="294"/>
    </location>
    <ligand>
        <name>NAD(+)</name>
        <dbReference type="ChEBI" id="CHEBI:57540"/>
    </ligand>
</feature>
<feature type="binding site" evidence="16">
    <location>
        <position position="134"/>
    </location>
    <ligand>
        <name>substrate</name>
    </ligand>
</feature>
<evidence type="ECO:0000256" key="5">
    <source>
        <dbReference type="ARBA" id="ARBA00008319"/>
    </source>
</evidence>
<dbReference type="EMBL" id="JXBC01000001">
    <property type="protein sequence ID" value="KIU13177.1"/>
    <property type="molecule type" value="Genomic_DNA"/>
</dbReference>
<gene>
    <name evidence="16 21" type="primary">leuB</name>
    <name evidence="20" type="ORF">B4122_3760</name>
    <name evidence="21" type="ORF">P5633_09945</name>
    <name evidence="19" type="ORF">SC09_Contig17orf00357</name>
</gene>
<dbReference type="Pfam" id="PF00180">
    <property type="entry name" value="Iso_dh"/>
    <property type="match status" value="1"/>
</dbReference>
<evidence type="ECO:0000256" key="16">
    <source>
        <dbReference type="HAMAP-Rule" id="MF_01033"/>
    </source>
</evidence>
<evidence type="ECO:0000256" key="10">
    <source>
        <dbReference type="ARBA" id="ARBA00022723"/>
    </source>
</evidence>
<feature type="binding site" evidence="16">
    <location>
        <position position="248"/>
    </location>
    <ligand>
        <name>Mg(2+)</name>
        <dbReference type="ChEBI" id="CHEBI:18420"/>
    </ligand>
</feature>
<feature type="binding site" evidence="16">
    <location>
        <position position="252"/>
    </location>
    <ligand>
        <name>Mg(2+)</name>
        <dbReference type="ChEBI" id="CHEBI:18420"/>
    </ligand>
</feature>
<dbReference type="InterPro" id="IPR019818">
    <property type="entry name" value="IsoCit/isopropylmalate_DH_CS"/>
</dbReference>
<dbReference type="GO" id="GO:0009098">
    <property type="term" value="P:L-leucine biosynthetic process"/>
    <property type="evidence" value="ECO:0007669"/>
    <property type="project" value="UniProtKB-UniRule"/>
</dbReference>
<dbReference type="GO" id="GO:0000287">
    <property type="term" value="F:magnesium ion binding"/>
    <property type="evidence" value="ECO:0007669"/>
    <property type="project" value="InterPro"/>
</dbReference>
<organism evidence="19 22">
    <name type="scientific">Bacillus subtilis</name>
    <dbReference type="NCBI Taxonomy" id="1423"/>
    <lineage>
        <taxon>Bacteria</taxon>
        <taxon>Bacillati</taxon>
        <taxon>Bacillota</taxon>
        <taxon>Bacilli</taxon>
        <taxon>Bacillales</taxon>
        <taxon>Bacillaceae</taxon>
        <taxon>Bacillus</taxon>
    </lineage>
</organism>
<dbReference type="PANTHER" id="PTHR42979">
    <property type="entry name" value="3-ISOPROPYLMALATE DEHYDROGENASE"/>
    <property type="match status" value="1"/>
</dbReference>
<comment type="subunit">
    <text evidence="6 16 17">Homodimer.</text>
</comment>
<keyword evidence="7 16" id="KW-0432">Leucine biosynthesis</keyword>
<feature type="binding site" evidence="16">
    <location>
        <position position="224"/>
    </location>
    <ligand>
        <name>Mg(2+)</name>
        <dbReference type="ChEBI" id="CHEBI:18420"/>
    </ligand>
</feature>
<comment type="cofactor">
    <cofactor evidence="2">
        <name>Mn(2+)</name>
        <dbReference type="ChEBI" id="CHEBI:29035"/>
    </cofactor>
</comment>
<dbReference type="PATRIC" id="fig|1423.167.peg.267"/>
<feature type="binding site" evidence="16">
    <location>
        <position position="224"/>
    </location>
    <ligand>
        <name>substrate</name>
    </ligand>
</feature>
<keyword evidence="11 16" id="KW-0460">Magnesium</keyword>
<dbReference type="PANTHER" id="PTHR42979:SF1">
    <property type="entry name" value="3-ISOPROPYLMALATE DEHYDROGENASE"/>
    <property type="match status" value="1"/>
</dbReference>
<keyword evidence="10 16" id="KW-0479">Metal-binding</keyword>
<dbReference type="Gene3D" id="3.40.718.10">
    <property type="entry name" value="Isopropylmalate Dehydrogenase"/>
    <property type="match status" value="1"/>
</dbReference>
<dbReference type="InterPro" id="IPR004429">
    <property type="entry name" value="Isopropylmalate_DH"/>
</dbReference>
<keyword evidence="12 16" id="KW-0560">Oxidoreductase</keyword>
<dbReference type="NCBIfam" id="TIGR00169">
    <property type="entry name" value="leuB"/>
    <property type="match status" value="1"/>
</dbReference>
<comment type="subcellular location">
    <subcellularLocation>
        <location evidence="3 16">Cytoplasm</location>
    </subcellularLocation>
</comment>
<feature type="site" description="Important for catalysis" evidence="16">
    <location>
        <position position="141"/>
    </location>
</feature>
<evidence type="ECO:0000256" key="3">
    <source>
        <dbReference type="ARBA" id="ARBA00004496"/>
    </source>
</evidence>
<dbReference type="GO" id="GO:0005829">
    <property type="term" value="C:cytosol"/>
    <property type="evidence" value="ECO:0007669"/>
    <property type="project" value="TreeGrafter"/>
</dbReference>
<comment type="similarity">
    <text evidence="5 16">Belongs to the isocitrate and isopropylmalate dehydrogenases family. LeuB type 1 subfamily.</text>
</comment>
<feature type="domain" description="Isopropylmalate dehydrogenase-like" evidence="18">
    <location>
        <begin position="4"/>
        <end position="352"/>
    </location>
</feature>
<feature type="site" description="Important for catalysis" evidence="16">
    <location>
        <position position="192"/>
    </location>
</feature>
<evidence type="ECO:0000256" key="6">
    <source>
        <dbReference type="ARBA" id="ARBA00011738"/>
    </source>
</evidence>
<evidence type="ECO:0000256" key="12">
    <source>
        <dbReference type="ARBA" id="ARBA00023002"/>
    </source>
</evidence>
<evidence type="ECO:0000256" key="4">
    <source>
        <dbReference type="ARBA" id="ARBA00004762"/>
    </source>
</evidence>
<dbReference type="Proteomes" id="UP000076442">
    <property type="component" value="Unassembled WGS sequence"/>
</dbReference>
<evidence type="ECO:0000313" key="20">
    <source>
        <dbReference type="EMBL" id="KZD89374.1"/>
    </source>
</evidence>
<dbReference type="InterPro" id="IPR024084">
    <property type="entry name" value="IsoPropMal-DH-like_dom"/>
</dbReference>
<feature type="binding site" evidence="16">
    <location>
        <begin position="76"/>
        <end position="89"/>
    </location>
    <ligand>
        <name>NAD(+)</name>
        <dbReference type="ChEBI" id="CHEBI:57540"/>
    </ligand>
</feature>
<evidence type="ECO:0000256" key="15">
    <source>
        <dbReference type="ARBA" id="ARBA00023577"/>
    </source>
</evidence>
<keyword evidence="9 16" id="KW-0028">Amino-acid biosynthesis</keyword>
<proteinExistence type="inferred from homology"/>
<dbReference type="GO" id="GO:0051287">
    <property type="term" value="F:NAD binding"/>
    <property type="evidence" value="ECO:0007669"/>
    <property type="project" value="InterPro"/>
</dbReference>
<dbReference type="Proteomes" id="UP001214898">
    <property type="component" value="Chromosome"/>
</dbReference>
<sequence>MKKRIALLPGDGIGPEVLESATDVLKSVAERFNHEFEFEYGLIGGAAIDEHHNPLPEETVAACKNADAILLGAVGGPKWDQNPSELRPEKGLLSIRKQLDLFANLRPVKVFESLSDASPLKKEYIDNVDFVIVRELTGGLYFGQPSKRYVNTEGEQEAVDTLFYKRTEIERVIREGFKMAAARKGKVTSVDKANVLESSRLWREVAEDVAQEFPDVKLEHMLVDNAAMQLIYAPNQFDVVVTENMFGDILSDEASMLTGSLGMLPSASLSSSGLHLFEPVHGSAPDIAGKGMANPFAAILSAAMLLRTSFGLEEEAKAVEDAVNKVLASGKRTKDLARGEEFSSTQAITEEVKAAIMSENTISNV</sequence>
<evidence type="ECO:0000256" key="13">
    <source>
        <dbReference type="ARBA" id="ARBA00023027"/>
    </source>
</evidence>
<evidence type="ECO:0000256" key="9">
    <source>
        <dbReference type="ARBA" id="ARBA00022605"/>
    </source>
</evidence>
<dbReference type="RefSeq" id="WP_014477570.1">
    <property type="nucleotide sequence ID" value="NZ_CP028217.1"/>
</dbReference>
<feature type="binding site" evidence="16">
    <location>
        <position position="96"/>
    </location>
    <ligand>
        <name>substrate</name>
    </ligand>
</feature>
<evidence type="ECO:0000259" key="18">
    <source>
        <dbReference type="SMART" id="SM01329"/>
    </source>
</evidence>
<evidence type="ECO:0000256" key="7">
    <source>
        <dbReference type="ARBA" id="ARBA00022430"/>
    </source>
</evidence>
<dbReference type="GO" id="GO:0003862">
    <property type="term" value="F:3-isopropylmalate dehydrogenase activity"/>
    <property type="evidence" value="ECO:0007669"/>
    <property type="project" value="UniProtKB-UniRule"/>
</dbReference>
<evidence type="ECO:0000256" key="14">
    <source>
        <dbReference type="ARBA" id="ARBA00023304"/>
    </source>
</evidence>
<evidence type="ECO:0000256" key="2">
    <source>
        <dbReference type="ARBA" id="ARBA00001936"/>
    </source>
</evidence>
<dbReference type="EC" id="1.1.1.85" evidence="16"/>
<keyword evidence="8 16" id="KW-0963">Cytoplasm</keyword>
<evidence type="ECO:0000256" key="1">
    <source>
        <dbReference type="ARBA" id="ARBA00000624"/>
    </source>
</evidence>
<dbReference type="PROSITE" id="PS00470">
    <property type="entry name" value="IDH_IMDH"/>
    <property type="match status" value="1"/>
</dbReference>
<evidence type="ECO:0000313" key="22">
    <source>
        <dbReference type="Proteomes" id="UP000032247"/>
    </source>
</evidence>
<feature type="binding site" evidence="16">
    <location>
        <position position="106"/>
    </location>
    <ligand>
        <name>substrate</name>
    </ligand>
</feature>
<reference evidence="20 23" key="2">
    <citation type="submission" date="2015-09" db="EMBL/GenBank/DDBJ databases">
        <title>Spore heat resistance.</title>
        <authorList>
            <person name="Boekhorst J."/>
            <person name="Berendsen E.M."/>
            <person name="Wells-Bennik M.H."/>
            <person name="Kuipers O.P."/>
        </authorList>
    </citation>
    <scope>NUCLEOTIDE SEQUENCE [LARGE SCALE GENOMIC DNA]</scope>
    <source>
        <strain evidence="20 23">B4122</strain>
    </source>
</reference>
<dbReference type="STRING" id="483913.AN935_14120"/>
<dbReference type="FunFam" id="3.40.718.10:FF:000028">
    <property type="entry name" value="3-isopropylmalate dehydrogenase"/>
    <property type="match status" value="1"/>
</dbReference>
<dbReference type="EMBL" id="LJZV01000024">
    <property type="protein sequence ID" value="KZD89374.1"/>
    <property type="molecule type" value="Genomic_DNA"/>
</dbReference>